<feature type="active site" description="Proton acceptor" evidence="3">
    <location>
        <position position="154"/>
    </location>
</feature>
<comment type="similarity">
    <text evidence="1 5">Belongs to the short-chain dehydrogenases/reductases (SDR) family.</text>
</comment>
<evidence type="ECO:0000313" key="7">
    <source>
        <dbReference type="Proteomes" id="UP000032809"/>
    </source>
</evidence>
<dbReference type="AlphaFoldDB" id="A0A0C7P1J4"/>
<dbReference type="CDD" id="cd05333">
    <property type="entry name" value="BKR_SDR_c"/>
    <property type="match status" value="1"/>
</dbReference>
<dbReference type="PATRIC" id="fig|1006576.9.peg.517"/>
<dbReference type="STRING" id="1006576.DTL3_0528"/>
<accession>A0A0C7P1J4</accession>
<dbReference type="NCBIfam" id="NF005559">
    <property type="entry name" value="PRK07231.1"/>
    <property type="match status" value="1"/>
</dbReference>
<dbReference type="Proteomes" id="UP000032809">
    <property type="component" value="Chromosome I"/>
</dbReference>
<name>A0A0C7P1J4_DEFTU</name>
<dbReference type="InterPro" id="IPR020904">
    <property type="entry name" value="Sc_DH/Rdtase_CS"/>
</dbReference>
<evidence type="ECO:0000256" key="1">
    <source>
        <dbReference type="ARBA" id="ARBA00006484"/>
    </source>
</evidence>
<dbReference type="NCBIfam" id="NF009466">
    <property type="entry name" value="PRK12826.1-2"/>
    <property type="match status" value="1"/>
</dbReference>
<evidence type="ECO:0000256" key="3">
    <source>
        <dbReference type="PIRSR" id="PIRSR611284-1"/>
    </source>
</evidence>
<evidence type="ECO:0000313" key="6">
    <source>
        <dbReference type="EMBL" id="CEP77849.1"/>
    </source>
</evidence>
<proteinExistence type="inferred from homology"/>
<comment type="subunit">
    <text evidence="5">Homotetramer.</text>
</comment>
<keyword evidence="7" id="KW-1185">Reference proteome</keyword>
<dbReference type="SUPFAM" id="SSF51735">
    <property type="entry name" value="NAD(P)-binding Rossmann-fold domains"/>
    <property type="match status" value="1"/>
</dbReference>
<comment type="pathway">
    <text evidence="5">Lipid metabolism; fatty acid biosynthesis.</text>
</comment>
<dbReference type="Pfam" id="PF13561">
    <property type="entry name" value="adh_short_C2"/>
    <property type="match status" value="1"/>
</dbReference>
<dbReference type="KEGG" id="dtn:DTL3_0528"/>
<feature type="binding site" evidence="4">
    <location>
        <position position="89"/>
    </location>
    <ligand>
        <name>NADP(+)</name>
        <dbReference type="ChEBI" id="CHEBI:58349"/>
    </ligand>
</feature>
<dbReference type="NCBIfam" id="TIGR01830">
    <property type="entry name" value="3oxo_ACP_reduc"/>
    <property type="match status" value="1"/>
</dbReference>
<dbReference type="UniPathway" id="UPA00094"/>
<dbReference type="PRINTS" id="PR00080">
    <property type="entry name" value="SDRFAMILY"/>
</dbReference>
<comment type="function">
    <text evidence="5">Catalyzes the NADPH-dependent reduction of beta-ketoacyl-ACP substrates to beta-hydroxyacyl-ACP products, the first reductive step in the elongation cycle of fatty acid biosynthesis.</text>
</comment>
<keyword evidence="2 5" id="KW-0560">Oxidoreductase</keyword>
<feature type="binding site" evidence="4">
    <location>
        <begin position="154"/>
        <end position="158"/>
    </location>
    <ligand>
        <name>NADP(+)</name>
        <dbReference type="ChEBI" id="CHEBI:58349"/>
    </ligand>
</feature>
<feature type="binding site" evidence="4">
    <location>
        <position position="37"/>
    </location>
    <ligand>
        <name>NADP(+)</name>
        <dbReference type="ChEBI" id="CHEBI:58349"/>
    </ligand>
</feature>
<reference evidence="7" key="1">
    <citation type="submission" date="2014-11" db="EMBL/GenBank/DDBJ databases">
        <authorList>
            <person name="Wibberg D."/>
        </authorList>
    </citation>
    <scope>NUCLEOTIDE SEQUENCE [LARGE SCALE GENOMIC DNA]</scope>
    <source>
        <strain evidence="7">L3</strain>
    </source>
</reference>
<keyword evidence="5" id="KW-0275">Fatty acid biosynthesis</keyword>
<dbReference type="OrthoDB" id="9803333at2"/>
<dbReference type="GO" id="GO:0051287">
    <property type="term" value="F:NAD binding"/>
    <property type="evidence" value="ECO:0007669"/>
    <property type="project" value="UniProtKB-UniRule"/>
</dbReference>
<dbReference type="GO" id="GO:0004316">
    <property type="term" value="F:3-oxoacyl-[acyl-carrier-protein] reductase (NADPH) activity"/>
    <property type="evidence" value="ECO:0007669"/>
    <property type="project" value="UniProtKB-UniRule"/>
</dbReference>
<dbReference type="InterPro" id="IPR011284">
    <property type="entry name" value="3oxo_ACP_reduc"/>
</dbReference>
<comment type="catalytic activity">
    <reaction evidence="5">
        <text>a (3R)-hydroxyacyl-[ACP] + NADP(+) = a 3-oxoacyl-[ACP] + NADPH + H(+)</text>
        <dbReference type="Rhea" id="RHEA:17397"/>
        <dbReference type="Rhea" id="RHEA-COMP:9916"/>
        <dbReference type="Rhea" id="RHEA-COMP:9945"/>
        <dbReference type="ChEBI" id="CHEBI:15378"/>
        <dbReference type="ChEBI" id="CHEBI:57783"/>
        <dbReference type="ChEBI" id="CHEBI:58349"/>
        <dbReference type="ChEBI" id="CHEBI:78776"/>
        <dbReference type="ChEBI" id="CHEBI:78827"/>
        <dbReference type="EC" id="1.1.1.100"/>
    </reaction>
</comment>
<dbReference type="FunFam" id="3.40.50.720:FF:000173">
    <property type="entry name" value="3-oxoacyl-[acyl-carrier protein] reductase"/>
    <property type="match status" value="1"/>
</dbReference>
<evidence type="ECO:0000256" key="5">
    <source>
        <dbReference type="RuleBase" id="RU366074"/>
    </source>
</evidence>
<dbReference type="GO" id="GO:0048038">
    <property type="term" value="F:quinone binding"/>
    <property type="evidence" value="ECO:0007669"/>
    <property type="project" value="TreeGrafter"/>
</dbReference>
<dbReference type="GO" id="GO:0006633">
    <property type="term" value="P:fatty acid biosynthetic process"/>
    <property type="evidence" value="ECO:0007669"/>
    <property type="project" value="UniProtKB-UniPathway"/>
</dbReference>
<keyword evidence="5" id="KW-0443">Lipid metabolism</keyword>
<gene>
    <name evidence="6" type="primary">fabG1</name>
    <name evidence="6" type="ORF">DTL3_0528</name>
</gene>
<dbReference type="RefSeq" id="WP_045087404.1">
    <property type="nucleotide sequence ID" value="NZ_LN824141.1"/>
</dbReference>
<protein>
    <recommendedName>
        <fullName evidence="5">3-oxoacyl-[acyl-carrier-protein] reductase</fullName>
        <ecNumber evidence="5">1.1.1.100</ecNumber>
    </recommendedName>
</protein>
<sequence length="248" mass="27516">MKLEGKVAIVTGGSRGIGKEISRLFIKEGATVFALATEDVPLIDSDEIKDFPEDKYFYYKADITDAKLVSQIVNEIFEKTDKIDILVNNAGIARDNFLVIMKEEDFDKVIEVNLKGTFVMTKTVARYMRRQKYGNIINMASVVGIEGNIGQTNYAAAKAGIIGMTKSWAKELTMRGENIRVNAIAPGFVRTGMTKDLKEDLIKYVIENTCLKRLGEPEDIAKLALFLASDDSSFITGQVIRIDGGLRI</sequence>
<dbReference type="Gene3D" id="3.40.50.720">
    <property type="entry name" value="NAD(P)-binding Rossmann-like Domain"/>
    <property type="match status" value="1"/>
</dbReference>
<dbReference type="EC" id="1.1.1.100" evidence="5"/>
<evidence type="ECO:0000256" key="2">
    <source>
        <dbReference type="ARBA" id="ARBA00023002"/>
    </source>
</evidence>
<keyword evidence="5" id="KW-0276">Fatty acid metabolism</keyword>
<feature type="binding site" evidence="4">
    <location>
        <begin position="12"/>
        <end position="15"/>
    </location>
    <ligand>
        <name>NADP(+)</name>
        <dbReference type="ChEBI" id="CHEBI:58349"/>
    </ligand>
</feature>
<dbReference type="InterPro" id="IPR002347">
    <property type="entry name" value="SDR_fam"/>
</dbReference>
<dbReference type="PANTHER" id="PTHR42760:SF133">
    <property type="entry name" value="3-OXOACYL-[ACYL-CARRIER-PROTEIN] REDUCTASE"/>
    <property type="match status" value="1"/>
</dbReference>
<dbReference type="EMBL" id="LN824141">
    <property type="protein sequence ID" value="CEP77849.1"/>
    <property type="molecule type" value="Genomic_DNA"/>
</dbReference>
<organism evidence="6 7">
    <name type="scientific">Defluviitoga tunisiensis</name>
    <dbReference type="NCBI Taxonomy" id="1006576"/>
    <lineage>
        <taxon>Bacteria</taxon>
        <taxon>Thermotogati</taxon>
        <taxon>Thermotogota</taxon>
        <taxon>Thermotogae</taxon>
        <taxon>Petrotogales</taxon>
        <taxon>Petrotogaceae</taxon>
        <taxon>Defluviitoga</taxon>
    </lineage>
</organism>
<dbReference type="PANTHER" id="PTHR42760">
    <property type="entry name" value="SHORT-CHAIN DEHYDROGENASES/REDUCTASES FAMILY MEMBER"/>
    <property type="match status" value="1"/>
</dbReference>
<keyword evidence="4 5" id="KW-0521">NADP</keyword>
<evidence type="ECO:0000256" key="4">
    <source>
        <dbReference type="PIRSR" id="PIRSR611284-2"/>
    </source>
</evidence>
<dbReference type="HOGENOM" id="CLU_010194_1_3_0"/>
<dbReference type="PRINTS" id="PR00081">
    <property type="entry name" value="GDHRDH"/>
</dbReference>
<dbReference type="InterPro" id="IPR036291">
    <property type="entry name" value="NAD(P)-bd_dom_sf"/>
</dbReference>
<dbReference type="PROSITE" id="PS00061">
    <property type="entry name" value="ADH_SHORT"/>
    <property type="match status" value="1"/>
</dbReference>
<keyword evidence="5" id="KW-0444">Lipid biosynthesis</keyword>